<evidence type="ECO:0000256" key="3">
    <source>
        <dbReference type="ARBA" id="ARBA00022806"/>
    </source>
</evidence>
<dbReference type="GO" id="GO:0005524">
    <property type="term" value="F:ATP binding"/>
    <property type="evidence" value="ECO:0007669"/>
    <property type="project" value="UniProtKB-KW"/>
</dbReference>
<keyword evidence="2" id="KW-0378">Hydrolase</keyword>
<keyword evidence="7" id="KW-1185">Reference proteome</keyword>
<name>A0A443HW04_BYSSP</name>
<dbReference type="PANTHER" id="PTHR43788:SF8">
    <property type="entry name" value="DNA-BINDING PROTEIN SMUBP-2"/>
    <property type="match status" value="1"/>
</dbReference>
<evidence type="ECO:0000256" key="2">
    <source>
        <dbReference type="ARBA" id="ARBA00022801"/>
    </source>
</evidence>
<dbReference type="RefSeq" id="XP_028485585.1">
    <property type="nucleotide sequence ID" value="XM_028626324.1"/>
</dbReference>
<organism evidence="6 7">
    <name type="scientific">Byssochlamys spectabilis</name>
    <name type="common">Paecilomyces variotii</name>
    <dbReference type="NCBI Taxonomy" id="264951"/>
    <lineage>
        <taxon>Eukaryota</taxon>
        <taxon>Fungi</taxon>
        <taxon>Dikarya</taxon>
        <taxon>Ascomycota</taxon>
        <taxon>Pezizomycotina</taxon>
        <taxon>Eurotiomycetes</taxon>
        <taxon>Eurotiomycetidae</taxon>
        <taxon>Eurotiales</taxon>
        <taxon>Thermoascaceae</taxon>
        <taxon>Paecilomyces</taxon>
    </lineage>
</organism>
<dbReference type="GO" id="GO:0043139">
    <property type="term" value="F:5'-3' DNA helicase activity"/>
    <property type="evidence" value="ECO:0007669"/>
    <property type="project" value="TreeGrafter"/>
</dbReference>
<dbReference type="Proteomes" id="UP000283841">
    <property type="component" value="Unassembled WGS sequence"/>
</dbReference>
<dbReference type="GeneID" id="39595601"/>
<dbReference type="Pfam" id="PF13087">
    <property type="entry name" value="AAA_12"/>
    <property type="match status" value="1"/>
</dbReference>
<comment type="caution">
    <text evidence="6">The sequence shown here is derived from an EMBL/GenBank/DDBJ whole genome shotgun (WGS) entry which is preliminary data.</text>
</comment>
<dbReference type="PANTHER" id="PTHR43788">
    <property type="entry name" value="DNA2/NAM7 HELICASE FAMILY MEMBER"/>
    <property type="match status" value="1"/>
</dbReference>
<dbReference type="InterPro" id="IPR027417">
    <property type="entry name" value="P-loop_NTPase"/>
</dbReference>
<accession>A0A443HW04</accession>
<evidence type="ECO:0000256" key="1">
    <source>
        <dbReference type="ARBA" id="ARBA00022741"/>
    </source>
</evidence>
<keyword evidence="4" id="KW-0067">ATP-binding</keyword>
<reference evidence="6 7" key="1">
    <citation type="journal article" date="2018" name="Front. Microbiol.">
        <title>Genomic and genetic insights into a cosmopolitan fungus, Paecilomyces variotii (Eurotiales).</title>
        <authorList>
            <person name="Urquhart A.S."/>
            <person name="Mondo S.J."/>
            <person name="Makela M.R."/>
            <person name="Hane J.K."/>
            <person name="Wiebenga A."/>
            <person name="He G."/>
            <person name="Mihaltcheva S."/>
            <person name="Pangilinan J."/>
            <person name="Lipzen A."/>
            <person name="Barry K."/>
            <person name="de Vries R.P."/>
            <person name="Grigoriev I.V."/>
            <person name="Idnurm A."/>
        </authorList>
    </citation>
    <scope>NUCLEOTIDE SEQUENCE [LARGE SCALE GENOMIC DNA]</scope>
    <source>
        <strain evidence="6 7">CBS 101075</strain>
    </source>
</reference>
<evidence type="ECO:0000256" key="4">
    <source>
        <dbReference type="ARBA" id="ARBA00022840"/>
    </source>
</evidence>
<dbReference type="Gene3D" id="3.40.50.300">
    <property type="entry name" value="P-loop containing nucleotide triphosphate hydrolases"/>
    <property type="match status" value="1"/>
</dbReference>
<keyword evidence="3" id="KW-0347">Helicase</keyword>
<dbReference type="VEuPathDB" id="FungiDB:C8Q69DRAFT_224171"/>
<protein>
    <recommendedName>
        <fullName evidence="5">DNA2/NAM7 helicase-like C-terminal domain-containing protein</fullName>
    </recommendedName>
</protein>
<dbReference type="AlphaFoldDB" id="A0A443HW04"/>
<sequence>MNPGEAMLASQLAAELLGIGVRDVLIVSPYRAQVSETANIWSASYPHSECKPRIQTVDSSQGSEADVVIVSLTRARGPPGLLRSTKRTNVMIISLSWSRPAVSPPYSASHIVYISYPALLAGLSRIQPSYTFTVPTIFFLS</sequence>
<dbReference type="EMBL" id="RCNU01000004">
    <property type="protein sequence ID" value="RWQ95940.1"/>
    <property type="molecule type" value="Genomic_DNA"/>
</dbReference>
<proteinExistence type="predicted"/>
<keyword evidence="1" id="KW-0547">Nucleotide-binding</keyword>
<evidence type="ECO:0000313" key="7">
    <source>
        <dbReference type="Proteomes" id="UP000283841"/>
    </source>
</evidence>
<dbReference type="SUPFAM" id="SSF52540">
    <property type="entry name" value="P-loop containing nucleoside triphosphate hydrolases"/>
    <property type="match status" value="1"/>
</dbReference>
<dbReference type="InterPro" id="IPR050534">
    <property type="entry name" value="Coronavir_polyprotein_1ab"/>
</dbReference>
<gene>
    <name evidence="6" type="ORF">C8Q69DRAFT_224171</name>
</gene>
<dbReference type="GO" id="GO:0016787">
    <property type="term" value="F:hydrolase activity"/>
    <property type="evidence" value="ECO:0007669"/>
    <property type="project" value="UniProtKB-KW"/>
</dbReference>
<evidence type="ECO:0000259" key="5">
    <source>
        <dbReference type="Pfam" id="PF13087"/>
    </source>
</evidence>
<evidence type="ECO:0000313" key="6">
    <source>
        <dbReference type="EMBL" id="RWQ95940.1"/>
    </source>
</evidence>
<dbReference type="InterPro" id="IPR041679">
    <property type="entry name" value="DNA2/NAM7-like_C"/>
</dbReference>
<feature type="domain" description="DNA2/NAM7 helicase-like C-terminal" evidence="5">
    <location>
        <begin position="1"/>
        <end position="92"/>
    </location>
</feature>